<dbReference type="GO" id="GO:0030313">
    <property type="term" value="C:cell envelope"/>
    <property type="evidence" value="ECO:0007669"/>
    <property type="project" value="UniProtKB-SubCell"/>
</dbReference>
<dbReference type="InterPro" id="IPR019734">
    <property type="entry name" value="TPR_rpt"/>
</dbReference>
<dbReference type="EMBL" id="MRWE01000028">
    <property type="protein sequence ID" value="ORJ24461.1"/>
    <property type="molecule type" value="Genomic_DNA"/>
</dbReference>
<dbReference type="GeneID" id="93564824"/>
<keyword evidence="3" id="KW-0201">Cytochrome c-type biogenesis</keyword>
<dbReference type="PANTHER" id="PTHR47870:SF2">
    <property type="entry name" value="FORMATE-DEPENDENT NITRITE REDUCTASE COMPLEX SUBUNIT NRFF"/>
    <property type="match status" value="1"/>
</dbReference>
<protein>
    <submittedName>
        <fullName evidence="9">C-type cytochrome biogenesis protein CcmI</fullName>
    </submittedName>
</protein>
<dbReference type="NCBIfam" id="TIGR03142">
    <property type="entry name" value="cytochro_ccmI"/>
    <property type="match status" value="1"/>
</dbReference>
<evidence type="ECO:0000259" key="8">
    <source>
        <dbReference type="Pfam" id="PF23914"/>
    </source>
</evidence>
<evidence type="ECO:0000256" key="3">
    <source>
        <dbReference type="ARBA" id="ARBA00022748"/>
    </source>
</evidence>
<dbReference type="Gene3D" id="1.25.40.10">
    <property type="entry name" value="Tetratricopeptide repeat domain"/>
    <property type="match status" value="1"/>
</dbReference>
<name>A0A1X0WCH3_9GAMM</name>
<dbReference type="InterPro" id="IPR051263">
    <property type="entry name" value="C-type_cytochrome_biogenesis"/>
</dbReference>
<feature type="domain" description="Cytochrome c-type biogenesis protein H Ig-like" evidence="7">
    <location>
        <begin position="297"/>
        <end position="402"/>
    </location>
</feature>
<dbReference type="InterPro" id="IPR017560">
    <property type="entry name" value="Cyt_c_biogenesis_CcmI"/>
</dbReference>
<feature type="transmembrane region" description="Helical" evidence="6">
    <location>
        <begin position="6"/>
        <end position="24"/>
    </location>
</feature>
<evidence type="ECO:0000256" key="2">
    <source>
        <dbReference type="ARBA" id="ARBA00022737"/>
    </source>
</evidence>
<dbReference type="InterPro" id="IPR011990">
    <property type="entry name" value="TPR-like_helical_dom_sf"/>
</dbReference>
<feature type="domain" description="Cytochrome c-type biogenesis protein H TPR" evidence="8">
    <location>
        <begin position="118"/>
        <end position="274"/>
    </location>
</feature>
<dbReference type="GO" id="GO:0005886">
    <property type="term" value="C:plasma membrane"/>
    <property type="evidence" value="ECO:0007669"/>
    <property type="project" value="TreeGrafter"/>
</dbReference>
<dbReference type="GO" id="GO:0017004">
    <property type="term" value="P:cytochrome complex assembly"/>
    <property type="evidence" value="ECO:0007669"/>
    <property type="project" value="UniProtKB-KW"/>
</dbReference>
<evidence type="ECO:0000313" key="10">
    <source>
        <dbReference type="Proteomes" id="UP000192536"/>
    </source>
</evidence>
<keyword evidence="6" id="KW-0472">Membrane</keyword>
<evidence type="ECO:0000259" key="7">
    <source>
        <dbReference type="Pfam" id="PF23892"/>
    </source>
</evidence>
<keyword evidence="10" id="KW-1185">Reference proteome</keyword>
<evidence type="ECO:0000256" key="6">
    <source>
        <dbReference type="SAM" id="Phobius"/>
    </source>
</evidence>
<keyword evidence="6" id="KW-1133">Transmembrane helix</keyword>
<keyword evidence="2" id="KW-0677">Repeat</keyword>
<keyword evidence="6" id="KW-0812">Transmembrane</keyword>
<dbReference type="PANTHER" id="PTHR47870">
    <property type="entry name" value="CYTOCHROME C-TYPE BIOGENESIS PROTEIN CCMH"/>
    <property type="match status" value="1"/>
</dbReference>
<dbReference type="Proteomes" id="UP000192536">
    <property type="component" value="Unassembled WGS sequence"/>
</dbReference>
<proteinExistence type="predicted"/>
<comment type="subcellular location">
    <subcellularLocation>
        <location evidence="1">Cell envelope</location>
    </subcellularLocation>
</comment>
<reference evidence="9 10" key="1">
    <citation type="journal article" date="2017" name="Int. J. Syst. Evol. Microbiol.">
        <title>Rouxiella badensis sp. nov. and Rouxiella silvae sp. nov. isolated from peat bog soil in Germany and emendation of the genus description.</title>
        <authorList>
            <person name="Le Fleche-Mateos A."/>
            <person name="Kugler J.H."/>
            <person name="Hansen S.H."/>
            <person name="Syldatk C."/>
            <person name="Hausmann R."/>
            <person name="Lomprez F."/>
            <person name="Vandenbogaert M."/>
            <person name="Manuguerra J.C."/>
            <person name="Grimont P.A."/>
        </authorList>
    </citation>
    <scope>NUCLEOTIDE SEQUENCE [LARGE SCALE GENOMIC DNA]</scope>
    <source>
        <strain evidence="9 10">DSM 100043</strain>
    </source>
</reference>
<evidence type="ECO:0000313" key="9">
    <source>
        <dbReference type="EMBL" id="ORJ24461.1"/>
    </source>
</evidence>
<evidence type="ECO:0000256" key="5">
    <source>
        <dbReference type="PROSITE-ProRule" id="PRU00339"/>
    </source>
</evidence>
<feature type="transmembrane region" description="Helical" evidence="6">
    <location>
        <begin position="93"/>
        <end position="113"/>
    </location>
</feature>
<accession>A0A1X0WCH3</accession>
<evidence type="ECO:0000256" key="4">
    <source>
        <dbReference type="ARBA" id="ARBA00022803"/>
    </source>
</evidence>
<dbReference type="STRING" id="1646377.BS640_15835"/>
<dbReference type="RefSeq" id="WP_017490308.1">
    <property type="nucleotide sequence ID" value="NZ_CP049603.1"/>
</dbReference>
<comment type="caution">
    <text evidence="9">The sequence shown here is derived from an EMBL/GenBank/DDBJ whole genome shotgun (WGS) entry which is preliminary data.</text>
</comment>
<dbReference type="InterPro" id="IPR056413">
    <property type="entry name" value="TPR_CcmH_CycH"/>
</dbReference>
<feature type="repeat" description="TPR" evidence="5">
    <location>
        <begin position="167"/>
        <end position="200"/>
    </location>
</feature>
<evidence type="ECO:0000256" key="1">
    <source>
        <dbReference type="ARBA" id="ARBA00004196"/>
    </source>
</evidence>
<dbReference type="PROSITE" id="PS50005">
    <property type="entry name" value="TPR"/>
    <property type="match status" value="1"/>
</dbReference>
<dbReference type="Pfam" id="PF23914">
    <property type="entry name" value="TPR_CcmH_CycH"/>
    <property type="match status" value="1"/>
</dbReference>
<dbReference type="Pfam" id="PF23892">
    <property type="entry name" value="Ig_CycH"/>
    <property type="match status" value="1"/>
</dbReference>
<gene>
    <name evidence="9" type="ORF">BS640_15835</name>
</gene>
<dbReference type="SUPFAM" id="SSF48452">
    <property type="entry name" value="TPR-like"/>
    <property type="match status" value="1"/>
</dbReference>
<dbReference type="AlphaFoldDB" id="A0A1X0WCH3"/>
<keyword evidence="4 5" id="KW-0802">TPR repeat</keyword>
<dbReference type="InterPro" id="IPR056412">
    <property type="entry name" value="Ig_CycH"/>
</dbReference>
<organism evidence="9 10">
    <name type="scientific">Rouxiella badensis</name>
    <dbReference type="NCBI Taxonomy" id="1646377"/>
    <lineage>
        <taxon>Bacteria</taxon>
        <taxon>Pseudomonadati</taxon>
        <taxon>Pseudomonadota</taxon>
        <taxon>Gammaproteobacteria</taxon>
        <taxon>Enterobacterales</taxon>
        <taxon>Yersiniaceae</taxon>
        <taxon>Rouxiella</taxon>
    </lineage>
</organism>
<sequence>MIVFWLVIVALLLVGVALFIVPVIRGDRDSLSNTRDDLNKAFYHHRLSELEEDEQQGVVAAPERPIFVQELQENLLSDIPGQASKAGKPIPRWTLAPGVILLVVVTLGFYLYAGGLGQVSAWNQVMKRMPDLRARVADENAKPLNMMDIQDLGLGLRTDLQNDPDNAKDWLMLGRVGMALNNASTATQAFARAYALSPNDMDIKLGYADVLTRSTDPQDNINGGNMLRDMLEHNQGNLQVLSLLAYNEYEQGHYPQAIGAWQVMLKILPADDKRTEMVKASIEQAKAKSGMDKVKLGVAVTLSPRAQQQLPQQGTVFISVTDGSSPVPVAVKKLPLSRFPLSVTVDDTNAMMPERLLSSLHQLKVRVRISQTGLATPASGDWYGDSPLTNFSGSGQVNIEINQQVP</sequence>